<dbReference type="AlphaFoldDB" id="A0A179UNJ9"/>
<keyword evidence="2" id="KW-0732">Signal</keyword>
<name>A0A179UNJ9_BLAGS</name>
<dbReference type="OrthoDB" id="3565477at2759"/>
<proteinExistence type="predicted"/>
<feature type="chain" id="PRO_5008107476" evidence="2">
    <location>
        <begin position="18"/>
        <end position="241"/>
    </location>
</feature>
<sequence length="241" mass="24558">MRFTAASVALFAGTALAIPGYQNGYPVDPQPSTVYSTKDVTITSCPPGGYDCPGTVHPEPTGGYPVPSDVDPEPTGYPSETPVYPTGVDPTGGESSVYPTEPEPTGYPSETPSASPTDEPPTGYPTDGESSVYPTGEPTDVYPTDGESSVYPTGPQPTTSTITYTTCIPTVTSSITVIYPTEPAPTEPVPTYPSGSDGLPHPTGGYPTNPTPPPYDEGAASSVGVNFAVAGIAAVAALFLA</sequence>
<protein>
    <submittedName>
        <fullName evidence="3">Uncharacterized protein</fullName>
    </submittedName>
</protein>
<evidence type="ECO:0000313" key="3">
    <source>
        <dbReference type="EMBL" id="OAT08808.1"/>
    </source>
</evidence>
<keyword evidence="4" id="KW-1185">Reference proteome</keyword>
<organism evidence="3 4">
    <name type="scientific">Blastomyces gilchristii (strain SLH14081)</name>
    <name type="common">Blastomyces dermatitidis</name>
    <dbReference type="NCBI Taxonomy" id="559298"/>
    <lineage>
        <taxon>Eukaryota</taxon>
        <taxon>Fungi</taxon>
        <taxon>Dikarya</taxon>
        <taxon>Ascomycota</taxon>
        <taxon>Pezizomycotina</taxon>
        <taxon>Eurotiomycetes</taxon>
        <taxon>Eurotiomycetidae</taxon>
        <taxon>Onygenales</taxon>
        <taxon>Ajellomycetaceae</taxon>
        <taxon>Blastomyces</taxon>
    </lineage>
</organism>
<dbReference type="VEuPathDB" id="FungiDB:BDBG_05035"/>
<reference evidence="4" key="1">
    <citation type="journal article" date="2015" name="PLoS Genet.">
        <title>The dynamic genome and transcriptome of the human fungal pathogen Blastomyces and close relative Emmonsia.</title>
        <authorList>
            <person name="Munoz J.F."/>
            <person name="Gauthier G.M."/>
            <person name="Desjardins C.A."/>
            <person name="Gallo J.E."/>
            <person name="Holder J."/>
            <person name="Sullivan T.D."/>
            <person name="Marty A.J."/>
            <person name="Carmen J.C."/>
            <person name="Chen Z."/>
            <person name="Ding L."/>
            <person name="Gujja S."/>
            <person name="Magrini V."/>
            <person name="Misas E."/>
            <person name="Mitreva M."/>
            <person name="Priest M."/>
            <person name="Saif S."/>
            <person name="Whiston E.A."/>
            <person name="Young S."/>
            <person name="Zeng Q."/>
            <person name="Goldman W.E."/>
            <person name="Mardis E.R."/>
            <person name="Taylor J.W."/>
            <person name="McEwen J.G."/>
            <person name="Clay O.K."/>
            <person name="Klein B.S."/>
            <person name="Cuomo C.A."/>
        </authorList>
    </citation>
    <scope>NUCLEOTIDE SEQUENCE [LARGE SCALE GENOMIC DNA]</scope>
    <source>
        <strain evidence="4">SLH14081</strain>
    </source>
</reference>
<evidence type="ECO:0000256" key="2">
    <source>
        <dbReference type="SAM" id="SignalP"/>
    </source>
</evidence>
<dbReference type="KEGG" id="bgh:BDBG_05035"/>
<evidence type="ECO:0000313" key="4">
    <source>
        <dbReference type="Proteomes" id="UP000002038"/>
    </source>
</evidence>
<feature type="region of interest" description="Disordered" evidence="1">
    <location>
        <begin position="51"/>
        <end position="158"/>
    </location>
</feature>
<dbReference type="RefSeq" id="XP_002625171.1">
    <property type="nucleotide sequence ID" value="XM_002625125.2"/>
</dbReference>
<dbReference type="Proteomes" id="UP000002038">
    <property type="component" value="Unassembled WGS sequence"/>
</dbReference>
<dbReference type="EMBL" id="GG657455">
    <property type="protein sequence ID" value="OAT08808.1"/>
    <property type="molecule type" value="Genomic_DNA"/>
</dbReference>
<accession>A0A179UNJ9</accession>
<feature type="signal peptide" evidence="2">
    <location>
        <begin position="1"/>
        <end position="17"/>
    </location>
</feature>
<gene>
    <name evidence="3" type="ORF">BDBG_05035</name>
</gene>
<evidence type="ECO:0000256" key="1">
    <source>
        <dbReference type="SAM" id="MobiDB-lite"/>
    </source>
</evidence>
<dbReference type="GeneID" id="8504613"/>
<feature type="region of interest" description="Disordered" evidence="1">
    <location>
        <begin position="186"/>
        <end position="207"/>
    </location>
</feature>